<dbReference type="PANTHER" id="PTHR43757">
    <property type="entry name" value="AMINOMETHYLTRANSFERASE"/>
    <property type="match status" value="1"/>
</dbReference>
<dbReference type="Proteomes" id="UP000193224">
    <property type="component" value="Unassembled WGS sequence"/>
</dbReference>
<dbReference type="Gene3D" id="3.30.70.1400">
    <property type="entry name" value="Aminomethyltransferase beta-barrel domains"/>
    <property type="match status" value="1"/>
</dbReference>
<dbReference type="InterPro" id="IPR006076">
    <property type="entry name" value="FAD-dep_OxRdtase"/>
</dbReference>
<dbReference type="InterPro" id="IPR029043">
    <property type="entry name" value="GcvT/YgfZ_C"/>
</dbReference>
<feature type="domain" description="FAD dependent oxidoreductase" evidence="3">
    <location>
        <begin position="6"/>
        <end position="364"/>
    </location>
</feature>
<dbReference type="Pfam" id="PF01266">
    <property type="entry name" value="DAO"/>
    <property type="match status" value="1"/>
</dbReference>
<evidence type="ECO:0000259" key="4">
    <source>
        <dbReference type="Pfam" id="PF01571"/>
    </source>
</evidence>
<dbReference type="Pfam" id="PF01571">
    <property type="entry name" value="GCV_T"/>
    <property type="match status" value="1"/>
</dbReference>
<dbReference type="InterPro" id="IPR013977">
    <property type="entry name" value="GcvT_C"/>
</dbReference>
<comment type="similarity">
    <text evidence="1">Belongs to the GcvT family.</text>
</comment>
<evidence type="ECO:0000259" key="3">
    <source>
        <dbReference type="Pfam" id="PF01266"/>
    </source>
</evidence>
<dbReference type="SUPFAM" id="SSF103025">
    <property type="entry name" value="Folate-binding domain"/>
    <property type="match status" value="1"/>
</dbReference>
<dbReference type="InterPro" id="IPR027266">
    <property type="entry name" value="TrmE/GcvT-like"/>
</dbReference>
<dbReference type="AlphaFoldDB" id="A0A1X7BNT9"/>
<dbReference type="RefSeq" id="WP_085799259.1">
    <property type="nucleotide sequence ID" value="NZ_FWXB01000003.1"/>
</dbReference>
<evidence type="ECO:0000313" key="7">
    <source>
        <dbReference type="EMBL" id="SMC11286.1"/>
    </source>
</evidence>
<dbReference type="Pfam" id="PF08669">
    <property type="entry name" value="GCV_T_C"/>
    <property type="match status" value="1"/>
</dbReference>
<evidence type="ECO:0000256" key="1">
    <source>
        <dbReference type="ARBA" id="ARBA00008609"/>
    </source>
</evidence>
<dbReference type="Gene3D" id="3.30.1360.120">
    <property type="entry name" value="Probable tRNA modification gtpase trme, domain 1"/>
    <property type="match status" value="1"/>
</dbReference>
<proteinExistence type="inferred from homology"/>
<keyword evidence="2 7" id="KW-0560">Oxidoreductase</keyword>
<dbReference type="InterPro" id="IPR028896">
    <property type="entry name" value="GcvT/YgfZ/DmdA"/>
</dbReference>
<dbReference type="Gene3D" id="2.40.30.110">
    <property type="entry name" value="Aminomethyltransferase beta-barrel domains"/>
    <property type="match status" value="1"/>
</dbReference>
<evidence type="ECO:0000313" key="8">
    <source>
        <dbReference type="Proteomes" id="UP000193224"/>
    </source>
</evidence>
<dbReference type="InterPro" id="IPR032503">
    <property type="entry name" value="FAO_M"/>
</dbReference>
<gene>
    <name evidence="7" type="primary">mlr_4</name>
    <name evidence="7" type="ORF">ROA7745_01098</name>
</gene>
<protein>
    <submittedName>
        <fullName evidence="7">4-methylaminobutanoate oxidase (Formaldehyde-forming)</fullName>
        <ecNumber evidence="7">1.5.3.19</ecNumber>
    </submittedName>
</protein>
<dbReference type="EC" id="1.5.3.19" evidence="7"/>
<feature type="domain" description="Aminomethyltransferase C-terminal" evidence="5">
    <location>
        <begin position="719"/>
        <end position="794"/>
    </location>
</feature>
<evidence type="ECO:0000259" key="6">
    <source>
        <dbReference type="Pfam" id="PF16350"/>
    </source>
</evidence>
<evidence type="ECO:0000256" key="2">
    <source>
        <dbReference type="ARBA" id="ARBA00023002"/>
    </source>
</evidence>
<evidence type="ECO:0000259" key="5">
    <source>
        <dbReference type="Pfam" id="PF08669"/>
    </source>
</evidence>
<feature type="domain" description="GCVT N-terminal" evidence="4">
    <location>
        <begin position="423"/>
        <end position="698"/>
    </location>
</feature>
<dbReference type="GO" id="GO:0102317">
    <property type="term" value="F:4-methylaminobutyrate oxidase (demethylating) activity"/>
    <property type="evidence" value="ECO:0007669"/>
    <property type="project" value="UniProtKB-EC"/>
</dbReference>
<organism evidence="7 8">
    <name type="scientific">Roseovarius aestuarii</name>
    <dbReference type="NCBI Taxonomy" id="475083"/>
    <lineage>
        <taxon>Bacteria</taxon>
        <taxon>Pseudomonadati</taxon>
        <taxon>Pseudomonadota</taxon>
        <taxon>Alphaproteobacteria</taxon>
        <taxon>Rhodobacterales</taxon>
        <taxon>Roseobacteraceae</taxon>
        <taxon>Roseovarius</taxon>
    </lineage>
</organism>
<keyword evidence="8" id="KW-1185">Reference proteome</keyword>
<dbReference type="SUPFAM" id="SSF101790">
    <property type="entry name" value="Aminomethyltransferase beta-barrel domain"/>
    <property type="match status" value="1"/>
</dbReference>
<dbReference type="Gene3D" id="3.50.50.60">
    <property type="entry name" value="FAD/NAD(P)-binding domain"/>
    <property type="match status" value="1"/>
</dbReference>
<dbReference type="Pfam" id="PF16350">
    <property type="entry name" value="FAO_M"/>
    <property type="match status" value="1"/>
</dbReference>
<dbReference type="EMBL" id="FWXB01000003">
    <property type="protein sequence ID" value="SMC11286.1"/>
    <property type="molecule type" value="Genomic_DNA"/>
</dbReference>
<dbReference type="SUPFAM" id="SSF54373">
    <property type="entry name" value="FAD-linked reductases, C-terminal domain"/>
    <property type="match status" value="1"/>
</dbReference>
<name>A0A1X7BNT9_9RHOB</name>
<dbReference type="PROSITE" id="PS51257">
    <property type="entry name" value="PROKAR_LIPOPROTEIN"/>
    <property type="match status" value="1"/>
</dbReference>
<dbReference type="InterPro" id="IPR036188">
    <property type="entry name" value="FAD/NAD-bd_sf"/>
</dbReference>
<feature type="domain" description="FAD dependent oxidoreductase central" evidence="6">
    <location>
        <begin position="368"/>
        <end position="418"/>
    </location>
</feature>
<reference evidence="7 8" key="1">
    <citation type="submission" date="2017-03" db="EMBL/GenBank/DDBJ databases">
        <authorList>
            <person name="Afonso C.L."/>
            <person name="Miller P.J."/>
            <person name="Scott M.A."/>
            <person name="Spackman E."/>
            <person name="Goraichik I."/>
            <person name="Dimitrov K.M."/>
            <person name="Suarez D.L."/>
            <person name="Swayne D.E."/>
        </authorList>
    </citation>
    <scope>NUCLEOTIDE SEQUENCE [LARGE SCALE GENOMIC DNA]</scope>
    <source>
        <strain evidence="7 8">CECT 7745</strain>
    </source>
</reference>
<dbReference type="Gene3D" id="3.30.9.10">
    <property type="entry name" value="D-Amino Acid Oxidase, subunit A, domain 2"/>
    <property type="match status" value="1"/>
</dbReference>
<sequence>MNATARVVVIGGGVVGCSILYHLAKNGWTDVILLERQELTSGSSWHAAGGLFTVVRPNSAAEMHRYTFQIYRTLEEESGQPCGFHFTGGINICRTQEEIDSNAMMQSACRRLGIEGHFISLDEAKEKAPILDTEHMIGAFWEDEGGHVDPASATQAFAAAARQMGATIHRHTPVTATRQRADGSWDVVTGSGTIHAEFVVNAAGLWGREVGRMAGVELPLMPVEHHYLVTESIPLIENLGFELPQINDNETGCYARQEGVGLLLGAYEDKMRHWAKDGTPADFGHELLPDDLSCMEWNFEKSVEIMPCLAEAGVKRVINGPMIFSPDLSPLIGPHPALRNYFCANGVMAGFNQGAGIGRVISEWIIGGEPEIDIFNWDVARFGDWADKKYTEEMTRYFYEHRSEKIFPYQSFDAARPQCKNPVYDRQAEAGAVFGTGFGGEHATWFAPVETKACDSLTYRQPNWWQPVADEGKRVRNAVGLFDFSDMAKFEVTGTRAEDWLNRIMTNRMPKPGRMCLSAMLSDKGRMLGDFTISNLGNRFLVIGSYAMQLAFMRHFAKYLPTDGVSLRNVSDALAGLHIAGPNAQALISKLADHEMDSAHFRFLDVADMSVAGVTGVTTFRVSYTGETGYEMYMPRDRQLALYDALRREGESFDLALAGLRSLMMLRLEKSFPAWGTELSPDYLAHECGMMHHVKTDKGDFVGRDAVMAYGAAQERPATFTVEAGDCAIWGDEAVFLDGEPVGYVSSGGWGPEVGKHIALGYVPPDVYREGGDYAVEILGQLRPAQLCPAPLYDPDGARMRS</sequence>
<dbReference type="SUPFAM" id="SSF51905">
    <property type="entry name" value="FAD/NAD(P)-binding domain"/>
    <property type="match status" value="1"/>
</dbReference>
<dbReference type="OrthoDB" id="9804379at2"/>
<dbReference type="InterPro" id="IPR006222">
    <property type="entry name" value="GCVT_N"/>
</dbReference>
<accession>A0A1X7BNT9</accession>
<dbReference type="PANTHER" id="PTHR43757:SF2">
    <property type="entry name" value="AMINOMETHYLTRANSFERASE, MITOCHONDRIAL"/>
    <property type="match status" value="1"/>
</dbReference>